<dbReference type="PANTHER" id="PTHR48081">
    <property type="entry name" value="AB HYDROLASE SUPERFAMILY PROTEIN C4A8.06C"/>
    <property type="match status" value="1"/>
</dbReference>
<protein>
    <submittedName>
        <fullName evidence="3">Alpha/beta hydrolase</fullName>
    </submittedName>
</protein>
<reference evidence="3 4" key="1">
    <citation type="submission" date="2019-03" db="EMBL/GenBank/DDBJ databases">
        <title>Comparative insights into the high quality Complete genome sequence of highly metal resistant Cupriavidus metallidurans strain BS1 isolated from a gold-copper mine.</title>
        <authorList>
            <person name="Mazhar H.S."/>
            <person name="Rensing C."/>
        </authorList>
    </citation>
    <scope>NUCLEOTIDE SEQUENCE [LARGE SCALE GENOMIC DNA]</scope>
    <source>
        <strain evidence="3 4">BS1</strain>
    </source>
</reference>
<dbReference type="Pfam" id="PF20434">
    <property type="entry name" value="BD-FAE"/>
    <property type="match status" value="1"/>
</dbReference>
<dbReference type="OrthoDB" id="9771666at2"/>
<gene>
    <name evidence="3" type="ORF">DDF84_018535</name>
</gene>
<name>A0A482IYP4_9BURK</name>
<evidence type="ECO:0000313" key="4">
    <source>
        <dbReference type="Proteomes" id="UP000253772"/>
    </source>
</evidence>
<feature type="domain" description="BD-FAE-like" evidence="2">
    <location>
        <begin position="66"/>
        <end position="162"/>
    </location>
</feature>
<keyword evidence="1 3" id="KW-0378">Hydrolase</keyword>
<sequence>MTGVIDAHIDAEIEVQFNMRALRPDFETGMLQEWIARSAAFRSRAGCQLDLAYGPGERDRIDLFPAKADDSPLLVFFHGGYWQRGDKSLYSFVAEPFVEHGISVALVNYTLCPAVRVEQIVGQAQCALAWLWRQTPVLQCTRKRWIVAGHSAGAHLAARMMATHWPGLADDLPSHMLHGALLVSGLYDLEPLCPTSVNQDLRMSPGEARAASPLRHPPATDATQWLAVGSAETAEFHRQAACYARAFETPRRRMPLHAVDGCDHLDVLQALADPTHPFFLDALAFIANL</sequence>
<dbReference type="InterPro" id="IPR049492">
    <property type="entry name" value="BD-FAE-like_dom"/>
</dbReference>
<dbReference type="PANTHER" id="PTHR48081:SF33">
    <property type="entry name" value="KYNURENINE FORMAMIDASE"/>
    <property type="match status" value="1"/>
</dbReference>
<dbReference type="EMBL" id="CP037901">
    <property type="protein sequence ID" value="QBP11810.1"/>
    <property type="molecule type" value="Genomic_DNA"/>
</dbReference>
<dbReference type="InterPro" id="IPR029058">
    <property type="entry name" value="AB_hydrolase_fold"/>
</dbReference>
<organism evidence="3 4">
    <name type="scientific">Cupriavidus metallidurans</name>
    <dbReference type="NCBI Taxonomy" id="119219"/>
    <lineage>
        <taxon>Bacteria</taxon>
        <taxon>Pseudomonadati</taxon>
        <taxon>Pseudomonadota</taxon>
        <taxon>Betaproteobacteria</taxon>
        <taxon>Burkholderiales</taxon>
        <taxon>Burkholderiaceae</taxon>
        <taxon>Cupriavidus</taxon>
    </lineage>
</organism>
<dbReference type="Gene3D" id="3.40.50.1820">
    <property type="entry name" value="alpha/beta hydrolase"/>
    <property type="match status" value="1"/>
</dbReference>
<accession>A0A482IYP4</accession>
<proteinExistence type="predicted"/>
<dbReference type="Proteomes" id="UP000253772">
    <property type="component" value="Chromosome c2"/>
</dbReference>
<dbReference type="InterPro" id="IPR050300">
    <property type="entry name" value="GDXG_lipolytic_enzyme"/>
</dbReference>
<dbReference type="GO" id="GO:0016787">
    <property type="term" value="F:hydrolase activity"/>
    <property type="evidence" value="ECO:0007669"/>
    <property type="project" value="UniProtKB-KW"/>
</dbReference>
<dbReference type="RefSeq" id="WP_017510685.1">
    <property type="nucleotide sequence ID" value="NZ_CP037901.1"/>
</dbReference>
<dbReference type="AlphaFoldDB" id="A0A482IYP4"/>
<evidence type="ECO:0000313" key="3">
    <source>
        <dbReference type="EMBL" id="QBP11810.1"/>
    </source>
</evidence>
<evidence type="ECO:0000256" key="1">
    <source>
        <dbReference type="ARBA" id="ARBA00022801"/>
    </source>
</evidence>
<evidence type="ECO:0000259" key="2">
    <source>
        <dbReference type="Pfam" id="PF20434"/>
    </source>
</evidence>
<dbReference type="SUPFAM" id="SSF53474">
    <property type="entry name" value="alpha/beta-Hydrolases"/>
    <property type="match status" value="1"/>
</dbReference>